<protein>
    <submittedName>
        <fullName evidence="4">Secreted protein</fullName>
    </submittedName>
</protein>
<feature type="chain" id="PRO_5043125566" evidence="1">
    <location>
        <begin position="20"/>
        <end position="137"/>
    </location>
</feature>
<dbReference type="WBParaSite" id="NBR_0001498401-mRNA-1">
    <property type="protein sequence ID" value="NBR_0001498401-mRNA-1"/>
    <property type="gene ID" value="NBR_0001498401"/>
</dbReference>
<gene>
    <name evidence="2" type="ORF">NBR_LOCUS14985</name>
</gene>
<keyword evidence="3" id="KW-1185">Reference proteome</keyword>
<evidence type="ECO:0000313" key="2">
    <source>
        <dbReference type="EMBL" id="VDL78579.1"/>
    </source>
</evidence>
<sequence>MWSLLRVLSILFLTEFSLSCVPTKSVVHTTVPDVPVPAAVPTTIPCCPILSQTALPKRPPVSADFEQCSILRRVSSSCPTDGYVFCDAAPDTNPTTMQIEFFNGNGTVVRTVQKAGVSLNVRVCSLCLKRVDQSIDF</sequence>
<evidence type="ECO:0000256" key="1">
    <source>
        <dbReference type="SAM" id="SignalP"/>
    </source>
</evidence>
<accession>A0A0N4YE84</accession>
<feature type="signal peptide" evidence="1">
    <location>
        <begin position="1"/>
        <end position="19"/>
    </location>
</feature>
<reference evidence="4" key="1">
    <citation type="submission" date="2017-02" db="UniProtKB">
        <authorList>
            <consortium name="WormBaseParasite"/>
        </authorList>
    </citation>
    <scope>IDENTIFICATION</scope>
</reference>
<reference evidence="2 3" key="2">
    <citation type="submission" date="2018-11" db="EMBL/GenBank/DDBJ databases">
        <authorList>
            <consortium name="Pathogen Informatics"/>
        </authorList>
    </citation>
    <scope>NUCLEOTIDE SEQUENCE [LARGE SCALE GENOMIC DNA]</scope>
</reference>
<dbReference type="EMBL" id="UYSL01021559">
    <property type="protein sequence ID" value="VDL78579.1"/>
    <property type="molecule type" value="Genomic_DNA"/>
</dbReference>
<name>A0A0N4YE84_NIPBR</name>
<evidence type="ECO:0000313" key="3">
    <source>
        <dbReference type="Proteomes" id="UP000271162"/>
    </source>
</evidence>
<proteinExistence type="predicted"/>
<dbReference type="AlphaFoldDB" id="A0A0N4YE84"/>
<dbReference type="STRING" id="27835.A0A0N4YE84"/>
<organism evidence="4">
    <name type="scientific">Nippostrongylus brasiliensis</name>
    <name type="common">Rat hookworm</name>
    <dbReference type="NCBI Taxonomy" id="27835"/>
    <lineage>
        <taxon>Eukaryota</taxon>
        <taxon>Metazoa</taxon>
        <taxon>Ecdysozoa</taxon>
        <taxon>Nematoda</taxon>
        <taxon>Chromadorea</taxon>
        <taxon>Rhabditida</taxon>
        <taxon>Rhabditina</taxon>
        <taxon>Rhabditomorpha</taxon>
        <taxon>Strongyloidea</taxon>
        <taxon>Heligmosomidae</taxon>
        <taxon>Nippostrongylus</taxon>
    </lineage>
</organism>
<keyword evidence="1" id="KW-0732">Signal</keyword>
<evidence type="ECO:0000313" key="4">
    <source>
        <dbReference type="WBParaSite" id="NBR_0001498401-mRNA-1"/>
    </source>
</evidence>
<dbReference type="Proteomes" id="UP000271162">
    <property type="component" value="Unassembled WGS sequence"/>
</dbReference>